<evidence type="ECO:0000256" key="3">
    <source>
        <dbReference type="ARBA" id="ARBA00022692"/>
    </source>
</evidence>
<evidence type="ECO:0000256" key="6">
    <source>
        <dbReference type="SAM" id="Phobius"/>
    </source>
</evidence>
<dbReference type="EMBL" id="JBEZUR010000012">
    <property type="protein sequence ID" value="MEU3554749.1"/>
    <property type="molecule type" value="Genomic_DNA"/>
</dbReference>
<dbReference type="Pfam" id="PF03073">
    <property type="entry name" value="TspO_MBR"/>
    <property type="match status" value="1"/>
</dbReference>
<sequence length="166" mass="17926">MSDVHQGARSATTDRRPYLAASTAVALSAWVGARAAGSSDDWYATLDKPSWQPPAAAFPAVWTPLYATIAWSAGRALSRARGRERRALAARLGANLALNASWTWLFFGRRSPADGVWGAVLLDVSNLQLIRRVARSDRKAAAALVPYAGWCLFATALSTSIARRNR</sequence>
<dbReference type="Gene3D" id="1.20.1260.100">
    <property type="entry name" value="TspO/MBR protein"/>
    <property type="match status" value="1"/>
</dbReference>
<protein>
    <submittedName>
        <fullName evidence="7">TspO/MBR family protein</fullName>
    </submittedName>
</protein>
<dbReference type="PANTHER" id="PTHR10057">
    <property type="entry name" value="PERIPHERAL-TYPE BENZODIAZEPINE RECEPTOR"/>
    <property type="match status" value="1"/>
</dbReference>
<gene>
    <name evidence="7" type="ORF">AB0E65_11095</name>
</gene>
<feature type="transmembrane region" description="Helical" evidence="6">
    <location>
        <begin position="18"/>
        <end position="36"/>
    </location>
</feature>
<comment type="subcellular location">
    <subcellularLocation>
        <location evidence="1">Membrane</location>
        <topology evidence="1">Multi-pass membrane protein</topology>
    </subcellularLocation>
</comment>
<dbReference type="CDD" id="cd15904">
    <property type="entry name" value="TSPO_MBR"/>
    <property type="match status" value="1"/>
</dbReference>
<comment type="similarity">
    <text evidence="2">Belongs to the TspO/BZRP family.</text>
</comment>
<keyword evidence="8" id="KW-1185">Reference proteome</keyword>
<dbReference type="InterPro" id="IPR038330">
    <property type="entry name" value="TspO/MBR-related_sf"/>
</dbReference>
<proteinExistence type="inferred from homology"/>
<dbReference type="Proteomes" id="UP001550850">
    <property type="component" value="Unassembled WGS sequence"/>
</dbReference>
<reference evidence="7 8" key="1">
    <citation type="submission" date="2024-06" db="EMBL/GenBank/DDBJ databases">
        <title>The Natural Products Discovery Center: Release of the First 8490 Sequenced Strains for Exploring Actinobacteria Biosynthetic Diversity.</title>
        <authorList>
            <person name="Kalkreuter E."/>
            <person name="Kautsar S.A."/>
            <person name="Yang D."/>
            <person name="Bader C.D."/>
            <person name="Teijaro C.N."/>
            <person name="Fluegel L."/>
            <person name="Davis C.M."/>
            <person name="Simpson J.R."/>
            <person name="Lauterbach L."/>
            <person name="Steele A.D."/>
            <person name="Gui C."/>
            <person name="Meng S."/>
            <person name="Li G."/>
            <person name="Viehrig K."/>
            <person name="Ye F."/>
            <person name="Su P."/>
            <person name="Kiefer A.F."/>
            <person name="Nichols A."/>
            <person name="Cepeda A.J."/>
            <person name="Yan W."/>
            <person name="Fan B."/>
            <person name="Jiang Y."/>
            <person name="Adhikari A."/>
            <person name="Zheng C.-J."/>
            <person name="Schuster L."/>
            <person name="Cowan T.M."/>
            <person name="Smanski M.J."/>
            <person name="Chevrette M.G."/>
            <person name="De Carvalho L.P.S."/>
            <person name="Shen B."/>
        </authorList>
    </citation>
    <scope>NUCLEOTIDE SEQUENCE [LARGE SCALE GENOMIC DNA]</scope>
    <source>
        <strain evidence="7 8">NPDC038104</strain>
    </source>
</reference>
<evidence type="ECO:0000256" key="1">
    <source>
        <dbReference type="ARBA" id="ARBA00004141"/>
    </source>
</evidence>
<name>A0ABV2YGA7_9ACTN</name>
<keyword evidence="3 6" id="KW-0812">Transmembrane</keyword>
<organism evidence="7 8">
    <name type="scientific">Streptomyces fragilis</name>
    <dbReference type="NCBI Taxonomy" id="67301"/>
    <lineage>
        <taxon>Bacteria</taxon>
        <taxon>Bacillati</taxon>
        <taxon>Actinomycetota</taxon>
        <taxon>Actinomycetes</taxon>
        <taxon>Kitasatosporales</taxon>
        <taxon>Streptomycetaceae</taxon>
        <taxon>Streptomyces</taxon>
    </lineage>
</organism>
<dbReference type="PIRSF" id="PIRSF005859">
    <property type="entry name" value="PBR"/>
    <property type="match status" value="1"/>
</dbReference>
<evidence type="ECO:0000256" key="5">
    <source>
        <dbReference type="ARBA" id="ARBA00023136"/>
    </source>
</evidence>
<keyword evidence="4 6" id="KW-1133">Transmembrane helix</keyword>
<feature type="transmembrane region" description="Helical" evidence="6">
    <location>
        <begin position="140"/>
        <end position="162"/>
    </location>
</feature>
<feature type="transmembrane region" description="Helical" evidence="6">
    <location>
        <begin position="56"/>
        <end position="76"/>
    </location>
</feature>
<dbReference type="RefSeq" id="WP_108953033.1">
    <property type="nucleotide sequence ID" value="NZ_BEVZ01000002.1"/>
</dbReference>
<keyword evidence="5 6" id="KW-0472">Membrane</keyword>
<evidence type="ECO:0000256" key="4">
    <source>
        <dbReference type="ARBA" id="ARBA00022989"/>
    </source>
</evidence>
<comment type="caution">
    <text evidence="7">The sequence shown here is derived from an EMBL/GenBank/DDBJ whole genome shotgun (WGS) entry which is preliminary data.</text>
</comment>
<evidence type="ECO:0000313" key="7">
    <source>
        <dbReference type="EMBL" id="MEU3554749.1"/>
    </source>
</evidence>
<evidence type="ECO:0000313" key="8">
    <source>
        <dbReference type="Proteomes" id="UP001550850"/>
    </source>
</evidence>
<dbReference type="InterPro" id="IPR004307">
    <property type="entry name" value="TspO_MBR"/>
</dbReference>
<dbReference type="PANTHER" id="PTHR10057:SF0">
    <property type="entry name" value="TRANSLOCATOR PROTEIN"/>
    <property type="match status" value="1"/>
</dbReference>
<accession>A0ABV2YGA7</accession>
<evidence type="ECO:0000256" key="2">
    <source>
        <dbReference type="ARBA" id="ARBA00007524"/>
    </source>
</evidence>